<keyword evidence="2" id="KW-1185">Reference proteome</keyword>
<name>A0ACB8E744_9SAUR</name>
<evidence type="ECO:0000313" key="2">
    <source>
        <dbReference type="Proteomes" id="UP000827872"/>
    </source>
</evidence>
<comment type="caution">
    <text evidence="1">The sequence shown here is derived from an EMBL/GenBank/DDBJ whole genome shotgun (WGS) entry which is preliminary data.</text>
</comment>
<proteinExistence type="predicted"/>
<organism evidence="1 2">
    <name type="scientific">Sphaerodactylus townsendi</name>
    <dbReference type="NCBI Taxonomy" id="933632"/>
    <lineage>
        <taxon>Eukaryota</taxon>
        <taxon>Metazoa</taxon>
        <taxon>Chordata</taxon>
        <taxon>Craniata</taxon>
        <taxon>Vertebrata</taxon>
        <taxon>Euteleostomi</taxon>
        <taxon>Lepidosauria</taxon>
        <taxon>Squamata</taxon>
        <taxon>Bifurcata</taxon>
        <taxon>Gekkota</taxon>
        <taxon>Sphaerodactylidae</taxon>
        <taxon>Sphaerodactylus</taxon>
    </lineage>
</organism>
<dbReference type="Proteomes" id="UP000827872">
    <property type="component" value="Linkage Group LG10"/>
</dbReference>
<accession>A0ACB8E744</accession>
<dbReference type="EMBL" id="CM037623">
    <property type="protein sequence ID" value="KAH7988150.1"/>
    <property type="molecule type" value="Genomic_DNA"/>
</dbReference>
<evidence type="ECO:0000313" key="1">
    <source>
        <dbReference type="EMBL" id="KAH7988150.1"/>
    </source>
</evidence>
<sequence>MSALVQCSRANNCCSTKSLLLWSIVQVSYQSACPKLVGVGNGGNRAPSEPRLLYCSDNQHCLFKIVALYQSKQHTIAPPLITDLDPPPKFQLPPIFFYLYKLPDMF</sequence>
<protein>
    <submittedName>
        <fullName evidence="1">Uncharacterized protein</fullName>
    </submittedName>
</protein>
<reference evidence="1" key="1">
    <citation type="submission" date="2021-08" db="EMBL/GenBank/DDBJ databases">
        <title>The first chromosome-level gecko genome reveals the dynamic sex chromosomes of Neotropical dwarf geckos (Sphaerodactylidae: Sphaerodactylus).</title>
        <authorList>
            <person name="Pinto B.J."/>
            <person name="Keating S.E."/>
            <person name="Gamble T."/>
        </authorList>
    </citation>
    <scope>NUCLEOTIDE SEQUENCE</scope>
    <source>
        <strain evidence="1">TG3544</strain>
    </source>
</reference>
<gene>
    <name evidence="1" type="ORF">K3G42_009053</name>
</gene>